<gene>
    <name evidence="1" type="ORF">FC75_GL000233</name>
</gene>
<keyword evidence="2" id="KW-1185">Reference proteome</keyword>
<sequence>MSQHAAHTKAVLKQKDNAWAEVATVTATVSPKGQLSAEKAKKDATLTPWISDRGVLYQVGTYKPTASYADIKQRAKKDVVVPRNYHVASIKQINATLSAMGAKTTIKHYRDLVYLQPSGGTTTTQIKSGFLIEGAHLYVVNIDYTSGTTAAPVIRGTVYSNHYQYAASKRLKPEAVSGLWQSTTGQLAMVRDQQVVTIQNGAFVRGQLEDLSKQKATTLYQNTSFVLRQAQAAKLAVKIGRHTLASGDLWGNLYVFLSSTKMVQVTNGSVIVYTKCSTKTTNSQFPEQVFTVFDKLDKQKATNVAAYLLPKSHNTYSVGMATSNDYITVNYAGGLAGAEAANLDGDTLTVGPDMNHN</sequence>
<name>A0A0R2ES59_9LACO</name>
<evidence type="ECO:0000313" key="2">
    <source>
        <dbReference type="Proteomes" id="UP000050865"/>
    </source>
</evidence>
<organism evidence="1 2">
    <name type="scientific">Lacticaseibacillus camelliae DSM 22697 = JCM 13995</name>
    <dbReference type="NCBI Taxonomy" id="1423730"/>
    <lineage>
        <taxon>Bacteria</taxon>
        <taxon>Bacillati</taxon>
        <taxon>Bacillota</taxon>
        <taxon>Bacilli</taxon>
        <taxon>Lactobacillales</taxon>
        <taxon>Lactobacillaceae</taxon>
        <taxon>Lacticaseibacillus</taxon>
    </lineage>
</organism>
<reference evidence="1 2" key="1">
    <citation type="journal article" date="2015" name="Genome Announc.">
        <title>Expanding the biotechnology potential of lactobacilli through comparative genomics of 213 strains and associated genera.</title>
        <authorList>
            <person name="Sun Z."/>
            <person name="Harris H.M."/>
            <person name="McCann A."/>
            <person name="Guo C."/>
            <person name="Argimon S."/>
            <person name="Zhang W."/>
            <person name="Yang X."/>
            <person name="Jeffery I.B."/>
            <person name="Cooney J.C."/>
            <person name="Kagawa T.F."/>
            <person name="Liu W."/>
            <person name="Song Y."/>
            <person name="Salvetti E."/>
            <person name="Wrobel A."/>
            <person name="Rasinkangas P."/>
            <person name="Parkhill J."/>
            <person name="Rea M.C."/>
            <person name="O'Sullivan O."/>
            <person name="Ritari J."/>
            <person name="Douillard F.P."/>
            <person name="Paul Ross R."/>
            <person name="Yang R."/>
            <person name="Briner A.E."/>
            <person name="Felis G.E."/>
            <person name="de Vos W.M."/>
            <person name="Barrangou R."/>
            <person name="Klaenhammer T.R."/>
            <person name="Caufield P.W."/>
            <person name="Cui Y."/>
            <person name="Zhang H."/>
            <person name="O'Toole P.W."/>
        </authorList>
    </citation>
    <scope>NUCLEOTIDE SEQUENCE [LARGE SCALE GENOMIC DNA]</scope>
    <source>
        <strain evidence="1 2">DSM 22697</strain>
    </source>
</reference>
<protein>
    <recommendedName>
        <fullName evidence="3">Lipoprotein</fullName>
    </recommendedName>
</protein>
<dbReference type="RefSeq" id="WP_054663615.1">
    <property type="nucleotide sequence ID" value="NZ_BBAJ01000025.1"/>
</dbReference>
<comment type="caution">
    <text evidence="1">The sequence shown here is derived from an EMBL/GenBank/DDBJ whole genome shotgun (WGS) entry which is preliminary data.</text>
</comment>
<dbReference type="EMBL" id="AYZJ01000077">
    <property type="protein sequence ID" value="KRN19134.1"/>
    <property type="molecule type" value="Genomic_DNA"/>
</dbReference>
<accession>A0A0R2ES59</accession>
<proteinExistence type="predicted"/>
<dbReference type="OrthoDB" id="2290750at2"/>
<dbReference type="STRING" id="1423730.FC75_GL000233"/>
<evidence type="ECO:0008006" key="3">
    <source>
        <dbReference type="Google" id="ProtNLM"/>
    </source>
</evidence>
<dbReference type="AlphaFoldDB" id="A0A0R2ES59"/>
<dbReference type="PATRIC" id="fig|1423730.4.peg.245"/>
<evidence type="ECO:0000313" key="1">
    <source>
        <dbReference type="EMBL" id="KRN19134.1"/>
    </source>
</evidence>
<dbReference type="Proteomes" id="UP000050865">
    <property type="component" value="Unassembled WGS sequence"/>
</dbReference>